<keyword evidence="2" id="KW-1185">Reference proteome</keyword>
<comment type="caution">
    <text evidence="1">The sequence shown here is derived from an EMBL/GenBank/DDBJ whole genome shotgun (WGS) entry which is preliminary data.</text>
</comment>
<organism evidence="1 2">
    <name type="scientific">Planotetraspora mira</name>
    <dbReference type="NCBI Taxonomy" id="58121"/>
    <lineage>
        <taxon>Bacteria</taxon>
        <taxon>Bacillati</taxon>
        <taxon>Actinomycetota</taxon>
        <taxon>Actinomycetes</taxon>
        <taxon>Streptosporangiales</taxon>
        <taxon>Streptosporangiaceae</taxon>
        <taxon>Planotetraspora</taxon>
    </lineage>
</organism>
<dbReference type="AlphaFoldDB" id="A0A8J3X8Q1"/>
<evidence type="ECO:0000313" key="2">
    <source>
        <dbReference type="Proteomes" id="UP000650628"/>
    </source>
</evidence>
<reference evidence="1 2" key="1">
    <citation type="submission" date="2021-01" db="EMBL/GenBank/DDBJ databases">
        <title>Whole genome shotgun sequence of Planotetraspora mira NBRC 15435.</title>
        <authorList>
            <person name="Komaki H."/>
            <person name="Tamura T."/>
        </authorList>
    </citation>
    <scope>NUCLEOTIDE SEQUENCE [LARGE SCALE GENOMIC DNA]</scope>
    <source>
        <strain evidence="1 2">NBRC 15435</strain>
    </source>
</reference>
<dbReference type="InterPro" id="IPR003462">
    <property type="entry name" value="ODC_Mu_crystall"/>
</dbReference>
<dbReference type="InterPro" id="IPR023401">
    <property type="entry name" value="ODC_N"/>
</dbReference>
<dbReference type="PIRSF" id="PIRSF001439">
    <property type="entry name" value="CryM"/>
    <property type="match status" value="1"/>
</dbReference>
<gene>
    <name evidence="1" type="ORF">Pmi06nite_58190</name>
</gene>
<dbReference type="SUPFAM" id="SSF51735">
    <property type="entry name" value="NAD(P)-binding Rossmann-fold domains"/>
    <property type="match status" value="1"/>
</dbReference>
<name>A0A8J3X8Q1_9ACTN</name>
<proteinExistence type="predicted"/>
<dbReference type="PANTHER" id="PTHR13812">
    <property type="entry name" value="KETIMINE REDUCTASE MU-CRYSTALLIN"/>
    <property type="match status" value="1"/>
</dbReference>
<sequence>MTGAPFPNVGPEQITALVSPREAVEAIEAALRAGLNPADDPARSQVDVRHGQFLIMPSERADRAGVKIVTVAPHNSGAGLPRIQGLYVLFDAVTLTPKALLDAPMLTTLRTPAVSVAAVRPALTRTTEPANIVIFGAGPQATGHAATLKSVLSGSREIASVTYVVRRPEAYPAPGHADVAAVPAGGARAETAVRDANVVVCATSSRVPVFDSALVRDDAVVIAVGSHEPDAREVDAGLFRRAQVIVEDVRTALRECGDVVMAVNENAIAPEHLITMGAVVSGDVELTTDRPVLFKSAGMSWQDLVIAEAIVSRLEEHPEL</sequence>
<evidence type="ECO:0000313" key="1">
    <source>
        <dbReference type="EMBL" id="GII32377.1"/>
    </source>
</evidence>
<protein>
    <submittedName>
        <fullName evidence="1">Ornithine cyclodeaminase</fullName>
    </submittedName>
</protein>
<dbReference type="InterPro" id="IPR036291">
    <property type="entry name" value="NAD(P)-bd_dom_sf"/>
</dbReference>
<dbReference type="Gene3D" id="3.40.50.720">
    <property type="entry name" value="NAD(P)-binding Rossmann-like Domain"/>
    <property type="match status" value="1"/>
</dbReference>
<dbReference type="Pfam" id="PF02423">
    <property type="entry name" value="OCD_Mu_crystall"/>
    <property type="match status" value="1"/>
</dbReference>
<accession>A0A8J3X8Q1</accession>
<dbReference type="EMBL" id="BOOO01000034">
    <property type="protein sequence ID" value="GII32377.1"/>
    <property type="molecule type" value="Genomic_DNA"/>
</dbReference>
<dbReference type="RefSeq" id="WP_203956268.1">
    <property type="nucleotide sequence ID" value="NZ_BOOO01000034.1"/>
</dbReference>
<dbReference type="GO" id="GO:0005737">
    <property type="term" value="C:cytoplasm"/>
    <property type="evidence" value="ECO:0007669"/>
    <property type="project" value="TreeGrafter"/>
</dbReference>
<dbReference type="Proteomes" id="UP000650628">
    <property type="component" value="Unassembled WGS sequence"/>
</dbReference>
<dbReference type="Gene3D" id="3.30.1780.10">
    <property type="entry name" value="ornithine cyclodeaminase, domain 1"/>
    <property type="match status" value="1"/>
</dbReference>
<dbReference type="PANTHER" id="PTHR13812:SF19">
    <property type="entry name" value="KETIMINE REDUCTASE MU-CRYSTALLIN"/>
    <property type="match status" value="1"/>
</dbReference>